<keyword evidence="2" id="KW-1185">Reference proteome</keyword>
<sequence length="47" mass="5293">MHRAHGLRFEIYTDDHEPPHVHVSGDGELKVVIRGLTACPNLSMLSR</sequence>
<dbReference type="Pfam" id="PF13711">
    <property type="entry name" value="DUF4160"/>
    <property type="match status" value="1"/>
</dbReference>
<name>A0A552UJA6_9SPHN</name>
<protein>
    <submittedName>
        <fullName evidence="1">DUF4160 domain-containing protein</fullName>
    </submittedName>
</protein>
<dbReference type="AlphaFoldDB" id="A0A552UJA6"/>
<accession>A0A552UJA6</accession>
<dbReference type="EMBL" id="VJWA01000001">
    <property type="protein sequence ID" value="TRW18308.1"/>
    <property type="molecule type" value="Genomic_DNA"/>
</dbReference>
<organism evidence="1 2">
    <name type="scientific">Glacieibacterium frigidum</name>
    <dbReference type="NCBI Taxonomy" id="2593303"/>
    <lineage>
        <taxon>Bacteria</taxon>
        <taxon>Pseudomonadati</taxon>
        <taxon>Pseudomonadota</taxon>
        <taxon>Alphaproteobacteria</taxon>
        <taxon>Sphingomonadales</taxon>
        <taxon>Sphingosinicellaceae</taxon>
        <taxon>Glacieibacterium</taxon>
    </lineage>
</organism>
<evidence type="ECO:0000313" key="1">
    <source>
        <dbReference type="EMBL" id="TRW18308.1"/>
    </source>
</evidence>
<evidence type="ECO:0000313" key="2">
    <source>
        <dbReference type="Proteomes" id="UP000317894"/>
    </source>
</evidence>
<dbReference type="Proteomes" id="UP000317894">
    <property type="component" value="Unassembled WGS sequence"/>
</dbReference>
<comment type="caution">
    <text evidence="1">The sequence shown here is derived from an EMBL/GenBank/DDBJ whole genome shotgun (WGS) entry which is preliminary data.</text>
</comment>
<dbReference type="OrthoDB" id="122670at2"/>
<proteinExistence type="predicted"/>
<dbReference type="InterPro" id="IPR025427">
    <property type="entry name" value="DUF4160"/>
</dbReference>
<gene>
    <name evidence="1" type="ORF">FMM06_00075</name>
</gene>
<reference evidence="1 2" key="1">
    <citation type="submission" date="2019-07" db="EMBL/GenBank/DDBJ databases">
        <title>Novel species isolated from glacier.</title>
        <authorList>
            <person name="Liu Q."/>
            <person name="Xin Y.-H."/>
        </authorList>
    </citation>
    <scope>NUCLEOTIDE SEQUENCE [LARGE SCALE GENOMIC DNA]</scope>
    <source>
        <strain evidence="1 2">LB1R16</strain>
    </source>
</reference>